<dbReference type="RefSeq" id="WP_104552361.1">
    <property type="nucleotide sequence ID" value="NZ_CP168173.1"/>
</dbReference>
<gene>
    <name evidence="3" type="ORF">NY667_24250</name>
</gene>
<feature type="transmembrane region" description="Helical" evidence="2">
    <location>
        <begin position="181"/>
        <end position="201"/>
    </location>
</feature>
<evidence type="ECO:0000313" key="4">
    <source>
        <dbReference type="Proteomes" id="UP001140230"/>
    </source>
</evidence>
<feature type="transmembrane region" description="Helical" evidence="2">
    <location>
        <begin position="92"/>
        <end position="112"/>
    </location>
</feature>
<sequence length="258" mass="28764">MELIALLWDKFDPGRSRIKRDVEGVLNDLAGLEQTIKLLRASLESVEERCQLLKDQNDAYKVELDAHKVHLQSIDETLLRQSGSSLSGAPSLFNVLLSLFIAMVICGASAVFNPAVDQEVTDYTIFNLPILAAIFAGFGLYIDKAERIIRLPGDAFFFCFSVILLVVAASVYAGSKGFLRVMILHSVGVYPAVLAIWLGLGTRRSCDRRSIRYLSVVAVASACLSFAVRWIYVVNEYNPHDVSDIFYKLVMPSWFKMT</sequence>
<name>A0A9X4BWD5_9XANT</name>
<feature type="transmembrane region" description="Helical" evidence="2">
    <location>
        <begin position="155"/>
        <end position="175"/>
    </location>
</feature>
<evidence type="ECO:0000256" key="2">
    <source>
        <dbReference type="SAM" id="Phobius"/>
    </source>
</evidence>
<keyword evidence="2" id="KW-0812">Transmembrane</keyword>
<dbReference type="AlphaFoldDB" id="A0A9X4BWD5"/>
<evidence type="ECO:0000256" key="1">
    <source>
        <dbReference type="SAM" id="Coils"/>
    </source>
</evidence>
<feature type="transmembrane region" description="Helical" evidence="2">
    <location>
        <begin position="213"/>
        <end position="232"/>
    </location>
</feature>
<protein>
    <submittedName>
        <fullName evidence="3">Uncharacterized protein</fullName>
    </submittedName>
</protein>
<dbReference type="EMBL" id="JANWTP010000187">
    <property type="protein sequence ID" value="MDC8640800.1"/>
    <property type="molecule type" value="Genomic_DNA"/>
</dbReference>
<dbReference type="Proteomes" id="UP001140230">
    <property type="component" value="Unassembled WGS sequence"/>
</dbReference>
<comment type="caution">
    <text evidence="3">The sequence shown here is derived from an EMBL/GenBank/DDBJ whole genome shotgun (WGS) entry which is preliminary data.</text>
</comment>
<feature type="coiled-coil region" evidence="1">
    <location>
        <begin position="29"/>
        <end position="63"/>
    </location>
</feature>
<keyword evidence="1" id="KW-0175">Coiled coil</keyword>
<organism evidence="3 4">
    <name type="scientific">Xanthomonas hortorum pv. hederae</name>
    <dbReference type="NCBI Taxonomy" id="453603"/>
    <lineage>
        <taxon>Bacteria</taxon>
        <taxon>Pseudomonadati</taxon>
        <taxon>Pseudomonadota</taxon>
        <taxon>Gammaproteobacteria</taxon>
        <taxon>Lysobacterales</taxon>
        <taxon>Lysobacteraceae</taxon>
        <taxon>Xanthomonas</taxon>
    </lineage>
</organism>
<reference evidence="3" key="1">
    <citation type="journal article" date="2022" name="Phytopathology">
        <title>Whole genome sequencing-based tracing of a 2022 introduction and outbreak of Xanthomonas hortorum pv. pelargonii.</title>
        <authorList>
            <person name="Iruegas Bocardo F."/>
            <person name="Weisberg A.J."/>
            <person name="Riutta E.R."/>
            <person name="Kilday K.B."/>
            <person name="Bonkowski J.C."/>
            <person name="Creswell T.C."/>
            <person name="Daughtrey M."/>
            <person name="Rane K.K."/>
            <person name="Grunwald N.J."/>
            <person name="Chang J.H."/>
            <person name="Putnam M."/>
        </authorList>
    </citation>
    <scope>NUCLEOTIDE SEQUENCE</scope>
    <source>
        <strain evidence="3">22-338</strain>
    </source>
</reference>
<proteinExistence type="predicted"/>
<keyword evidence="2" id="KW-0472">Membrane</keyword>
<evidence type="ECO:0000313" key="3">
    <source>
        <dbReference type="EMBL" id="MDC8640800.1"/>
    </source>
</evidence>
<reference evidence="3" key="2">
    <citation type="submission" date="2022-08" db="EMBL/GenBank/DDBJ databases">
        <authorList>
            <person name="Iruegas-Bocardo F."/>
            <person name="Weisberg A.J."/>
            <person name="Riutta E.R."/>
            <person name="Kilday K."/>
            <person name="Bonkowski J.C."/>
            <person name="Creswell T."/>
            <person name="Daughtrey M.L."/>
            <person name="Rane K."/>
            <person name="Grunwald N.J."/>
            <person name="Chang J.H."/>
            <person name="Putnam M.L."/>
        </authorList>
    </citation>
    <scope>NUCLEOTIDE SEQUENCE</scope>
    <source>
        <strain evidence="3">22-338</strain>
    </source>
</reference>
<feature type="transmembrane region" description="Helical" evidence="2">
    <location>
        <begin position="124"/>
        <end position="143"/>
    </location>
</feature>
<keyword evidence="2" id="KW-1133">Transmembrane helix</keyword>
<accession>A0A9X4BWD5</accession>